<dbReference type="Pfam" id="PF18972">
    <property type="entry name" value="Wheel"/>
    <property type="match status" value="1"/>
</dbReference>
<name>A0A9Q0E4F2_9TELE</name>
<dbReference type="SUPFAM" id="SSF48452">
    <property type="entry name" value="TPR-like"/>
    <property type="match status" value="1"/>
</dbReference>
<keyword evidence="4" id="KW-0436">Ligase</keyword>
<dbReference type="GO" id="GO:0006433">
    <property type="term" value="P:prolyl-tRNA aminoacylation"/>
    <property type="evidence" value="ECO:0007669"/>
    <property type="project" value="InterPro"/>
</dbReference>
<dbReference type="FunFam" id="3.30.930.10:FF:000042">
    <property type="entry name" value="probable proline--tRNA ligase, mitochondrial"/>
    <property type="match status" value="1"/>
</dbReference>
<evidence type="ECO:0000256" key="13">
    <source>
        <dbReference type="ARBA" id="ARBA00047671"/>
    </source>
</evidence>
<dbReference type="GO" id="GO:0051879">
    <property type="term" value="F:Hsp90 protein binding"/>
    <property type="evidence" value="ECO:0007669"/>
    <property type="project" value="InterPro"/>
</dbReference>
<dbReference type="PANTHER" id="PTHR42753">
    <property type="entry name" value="MITOCHONDRIAL RIBOSOME PROTEIN L39/PROLYL-TRNA LIGASE FAMILY MEMBER"/>
    <property type="match status" value="1"/>
</dbReference>
<evidence type="ECO:0000256" key="1">
    <source>
        <dbReference type="ARBA" id="ARBA00004305"/>
    </source>
</evidence>
<evidence type="ECO:0000256" key="15">
    <source>
        <dbReference type="ARBA" id="ARBA00071545"/>
    </source>
</evidence>
<evidence type="ECO:0000256" key="16">
    <source>
        <dbReference type="SAM" id="MobiDB-lite"/>
    </source>
</evidence>
<dbReference type="InterPro" id="IPR019734">
    <property type="entry name" value="TPR_rpt"/>
</dbReference>
<feature type="domain" description="Aminoacyl-transfer RNA synthetases class-II family profile" evidence="17">
    <location>
        <begin position="109"/>
        <end position="374"/>
    </location>
</feature>
<comment type="subcellular location">
    <subcellularLocation>
        <location evidence="1">Mitochondrion matrix</location>
    </subcellularLocation>
</comment>
<evidence type="ECO:0000256" key="10">
    <source>
        <dbReference type="ARBA" id="ARBA00023146"/>
    </source>
</evidence>
<evidence type="ECO:0000313" key="19">
    <source>
        <dbReference type="Proteomes" id="UP001148018"/>
    </source>
</evidence>
<evidence type="ECO:0000256" key="6">
    <source>
        <dbReference type="ARBA" id="ARBA00022840"/>
    </source>
</evidence>
<evidence type="ECO:0000256" key="3">
    <source>
        <dbReference type="ARBA" id="ARBA00012831"/>
    </source>
</evidence>
<keyword evidence="8" id="KW-0809">Transit peptide</keyword>
<evidence type="ECO:0000256" key="5">
    <source>
        <dbReference type="ARBA" id="ARBA00022741"/>
    </source>
</evidence>
<dbReference type="FunFam" id="3.40.50.800:FF:000020">
    <property type="entry name" value="Probable proline--tRNA ligase, mitochondrial"/>
    <property type="match status" value="1"/>
</dbReference>
<reference evidence="18" key="1">
    <citation type="submission" date="2022-07" db="EMBL/GenBank/DDBJ databases">
        <title>Chromosome-level genome of Muraenolepis orangiensis.</title>
        <authorList>
            <person name="Kim J."/>
        </authorList>
    </citation>
    <scope>NUCLEOTIDE SEQUENCE</scope>
    <source>
        <strain evidence="18">KU_S4_2022</strain>
        <tissue evidence="18">Muscle</tissue>
    </source>
</reference>
<evidence type="ECO:0000259" key="17">
    <source>
        <dbReference type="PROSITE" id="PS50862"/>
    </source>
</evidence>
<dbReference type="InterPro" id="IPR011990">
    <property type="entry name" value="TPR-like_helical_dom_sf"/>
</dbReference>
<dbReference type="Gene3D" id="3.40.50.800">
    <property type="entry name" value="Anticodon-binding domain"/>
    <property type="match status" value="1"/>
</dbReference>
<evidence type="ECO:0000313" key="18">
    <source>
        <dbReference type="EMBL" id="KAJ3598893.1"/>
    </source>
</evidence>
<dbReference type="PANTHER" id="PTHR42753:SF10">
    <property type="entry name" value="PROLINE--TRNA LIGASE, MITOCHONDRIAL-RELATED"/>
    <property type="match status" value="1"/>
</dbReference>
<proteinExistence type="inferred from homology"/>
<dbReference type="EC" id="6.1.1.15" evidence="3"/>
<dbReference type="Gene3D" id="1.25.40.10">
    <property type="entry name" value="Tetratricopeptide repeat domain"/>
    <property type="match status" value="1"/>
</dbReference>
<dbReference type="SUPFAM" id="SSF52954">
    <property type="entry name" value="Class II aaRS ABD-related"/>
    <property type="match status" value="1"/>
</dbReference>
<dbReference type="PRINTS" id="PR01046">
    <property type="entry name" value="TRNASYNTHPRO"/>
</dbReference>
<dbReference type="InterPro" id="IPR036621">
    <property type="entry name" value="Anticodon-bd_dom_sf"/>
</dbReference>
<comment type="similarity">
    <text evidence="2">Belongs to the class-II aminoacyl-tRNA synthetase family.</text>
</comment>
<feature type="region of interest" description="Disordered" evidence="16">
    <location>
        <begin position="701"/>
        <end position="733"/>
    </location>
</feature>
<organism evidence="18 19">
    <name type="scientific">Muraenolepis orangiensis</name>
    <name type="common">Patagonian moray cod</name>
    <dbReference type="NCBI Taxonomy" id="630683"/>
    <lineage>
        <taxon>Eukaryota</taxon>
        <taxon>Metazoa</taxon>
        <taxon>Chordata</taxon>
        <taxon>Craniata</taxon>
        <taxon>Vertebrata</taxon>
        <taxon>Euteleostomi</taxon>
        <taxon>Actinopterygii</taxon>
        <taxon>Neopterygii</taxon>
        <taxon>Teleostei</taxon>
        <taxon>Neoteleostei</taxon>
        <taxon>Acanthomorphata</taxon>
        <taxon>Zeiogadaria</taxon>
        <taxon>Gadariae</taxon>
        <taxon>Gadiformes</taxon>
        <taxon>Muraenolepidoidei</taxon>
        <taxon>Muraenolepididae</taxon>
        <taxon>Muraenolepis</taxon>
    </lineage>
</organism>
<dbReference type="GO" id="GO:0004827">
    <property type="term" value="F:proline-tRNA ligase activity"/>
    <property type="evidence" value="ECO:0007669"/>
    <property type="project" value="UniProtKB-EC"/>
</dbReference>
<dbReference type="Pfam" id="PF03129">
    <property type="entry name" value="HGTP_anticodon"/>
    <property type="match status" value="1"/>
</dbReference>
<evidence type="ECO:0000256" key="14">
    <source>
        <dbReference type="ARBA" id="ARBA00058798"/>
    </source>
</evidence>
<evidence type="ECO:0000256" key="7">
    <source>
        <dbReference type="ARBA" id="ARBA00022917"/>
    </source>
</evidence>
<accession>A0A9Q0E4F2</accession>
<gene>
    <name evidence="18" type="ORF">NHX12_032856</name>
</gene>
<dbReference type="InterPro" id="IPR002314">
    <property type="entry name" value="aa-tRNA-synt_IIb"/>
</dbReference>
<evidence type="ECO:0000256" key="9">
    <source>
        <dbReference type="ARBA" id="ARBA00023128"/>
    </source>
</evidence>
<keyword evidence="10" id="KW-0030">Aminoacyl-tRNA synthetase</keyword>
<dbReference type="OrthoDB" id="10267474at2759"/>
<keyword evidence="5" id="KW-0547">Nucleotide-binding</keyword>
<dbReference type="EMBL" id="JANIIK010000048">
    <property type="protein sequence ID" value="KAJ3598893.1"/>
    <property type="molecule type" value="Genomic_DNA"/>
</dbReference>
<dbReference type="GO" id="GO:0005524">
    <property type="term" value="F:ATP binding"/>
    <property type="evidence" value="ECO:0007669"/>
    <property type="project" value="UniProtKB-KW"/>
</dbReference>
<keyword evidence="7" id="KW-0648">Protein biosynthesis</keyword>
<dbReference type="InterPro" id="IPR033730">
    <property type="entry name" value="ProRS_core_prok"/>
</dbReference>
<dbReference type="Proteomes" id="UP001148018">
    <property type="component" value="Unassembled WGS sequence"/>
</dbReference>
<sequence>MEPVLQQVGQRLLRWGPRTLMCSRNYTNGHGHIGPDPPSAGSSHTNTPIVRVSRQYQPASLSDIGQESRQPGEMTCKSQRLMQQAGLIHPSNPGCYYYLPATVRAMEKLVRLIDEEMQGIGGQKLDMPSLCSAELWKTSQRWDLMGKELFRLKDRHGADYCLAPTHEEAVTTLVAHQASLSYRQFPVLLYQITRKFRDEPKPRFGLLRGREFYMKDMYSFDVDEEAARRTYDSVCHAYARLFSRLGLRCVQVQADSGNIGGTLSHEFQLPADIGEDRLLVCGGCSFSANVETLPPGETDCPRCHAAGALAESRGIEVGHTFYLGTKYSQIFNATFHNRQNRPVVSEMGCFGLGVTRILAAAVEVMSTEEAIRWPGLLAPYQVCVVPPKKGSKEAEEGGASAEGLVRALQGSLPRLRGEVVLDDRTQMTIGKRLKDANRLGYPYVVVAGQGALEETPQFEVICQQTDEKMFLNGKKNMASAEDDDDGWDEFMDMFAKQRYENGVTEDNWEEEFEKIPLFMTKAPEDFDHNSHPQLSCLQALIHDEDRTPLEKATDLKNEGNLYFQEKKYQKAVVAYDVGLEVRCDDQDLNTVLLTNRAAAQYYRGNMRSALKDSCAALKIKPDHVKALVRGAQCCMDLRRFPDAIRWCDRGLKMHPVHGKLQELRSAADKCKRAAERDARKANTKEKKEHKEREALLAAIKEHGVKLRQPDRPSGRGSDSSDEERADGPALDPLSHEATGARVFLDEHGALNWPVLLLYPEHRQSDFISVFCDSSRFIDHLAVMFGEELPTWDTDRKYLPQNLQLFFEDEEKEALYPVEPDMSLLKVLQHK</sequence>
<keyword evidence="9" id="KW-0496">Mitochondrion</keyword>
<evidence type="ECO:0000256" key="12">
    <source>
        <dbReference type="ARBA" id="ARBA00029731"/>
    </source>
</evidence>
<dbReference type="GO" id="GO:0005759">
    <property type="term" value="C:mitochondrial matrix"/>
    <property type="evidence" value="ECO:0007669"/>
    <property type="project" value="UniProtKB-SubCell"/>
</dbReference>
<dbReference type="InterPro" id="IPR044059">
    <property type="entry name" value="Csn1/TTC4_wheel"/>
</dbReference>
<dbReference type="Pfam" id="PF00587">
    <property type="entry name" value="tRNA-synt_2b"/>
    <property type="match status" value="1"/>
</dbReference>
<evidence type="ECO:0000256" key="8">
    <source>
        <dbReference type="ARBA" id="ARBA00022946"/>
    </source>
</evidence>
<dbReference type="SUPFAM" id="SSF55681">
    <property type="entry name" value="Class II aaRS and biotin synthetases"/>
    <property type="match status" value="1"/>
</dbReference>
<dbReference type="InterPro" id="IPR004154">
    <property type="entry name" value="Anticodon-bd"/>
</dbReference>
<feature type="non-terminal residue" evidence="18">
    <location>
        <position position="1"/>
    </location>
</feature>
<comment type="function">
    <text evidence="14">Mitochondrial aminoacyl-tRNA synthetase that catalyzes the specific attachment of the proline amino acid (aa) to the homologous transfer RNA (tRNA), further participating in protein synthesis. The reaction occurs in a two steps: proline is first activated by ATP to form Pro-AMP and then transferred to the acceptor end of tRNA(Pro).</text>
</comment>
<dbReference type="PROSITE" id="PS50862">
    <property type="entry name" value="AA_TRNA_LIGASE_II"/>
    <property type="match status" value="1"/>
</dbReference>
<dbReference type="SMART" id="SM00028">
    <property type="entry name" value="TPR"/>
    <property type="match status" value="3"/>
</dbReference>
<evidence type="ECO:0000256" key="4">
    <source>
        <dbReference type="ARBA" id="ARBA00022598"/>
    </source>
</evidence>
<dbReference type="InterPro" id="IPR006195">
    <property type="entry name" value="aa-tRNA-synth_II"/>
</dbReference>
<keyword evidence="6" id="KW-0067">ATP-binding</keyword>
<comment type="similarity">
    <text evidence="11">Belongs to the TTC4 family.</text>
</comment>
<protein>
    <recommendedName>
        <fullName evidence="15">Probable proline--tRNA ligase, mitochondrial</fullName>
        <ecNumber evidence="3">6.1.1.15</ecNumber>
    </recommendedName>
    <alternativeName>
        <fullName evidence="12">Prolyl-tRNA synthetase</fullName>
    </alternativeName>
</protein>
<dbReference type="CDD" id="cd21380">
    <property type="entry name" value="CTWD_Cns1"/>
    <property type="match status" value="1"/>
</dbReference>
<keyword evidence="19" id="KW-1185">Reference proteome</keyword>
<evidence type="ECO:0000256" key="11">
    <source>
        <dbReference type="ARBA" id="ARBA00023602"/>
    </source>
</evidence>
<comment type="catalytic activity">
    <reaction evidence="13">
        <text>tRNA(Pro) + L-proline + ATP = L-prolyl-tRNA(Pro) + AMP + diphosphate</text>
        <dbReference type="Rhea" id="RHEA:14305"/>
        <dbReference type="Rhea" id="RHEA-COMP:9700"/>
        <dbReference type="Rhea" id="RHEA-COMP:9702"/>
        <dbReference type="ChEBI" id="CHEBI:30616"/>
        <dbReference type="ChEBI" id="CHEBI:33019"/>
        <dbReference type="ChEBI" id="CHEBI:60039"/>
        <dbReference type="ChEBI" id="CHEBI:78442"/>
        <dbReference type="ChEBI" id="CHEBI:78532"/>
        <dbReference type="ChEBI" id="CHEBI:456215"/>
        <dbReference type="EC" id="6.1.1.15"/>
    </reaction>
</comment>
<comment type="caution">
    <text evidence="18">The sequence shown here is derived from an EMBL/GenBank/DDBJ whole genome shotgun (WGS) entry which is preliminary data.</text>
</comment>
<dbReference type="AlphaFoldDB" id="A0A9Q0E4F2"/>
<dbReference type="InterPro" id="IPR002316">
    <property type="entry name" value="Pro-tRNA-ligase_IIa"/>
</dbReference>
<dbReference type="CDD" id="cd00779">
    <property type="entry name" value="ProRS_core_prok"/>
    <property type="match status" value="1"/>
</dbReference>
<evidence type="ECO:0000256" key="2">
    <source>
        <dbReference type="ARBA" id="ARBA00008226"/>
    </source>
</evidence>
<dbReference type="InterPro" id="IPR050062">
    <property type="entry name" value="Pro-tRNA_synthetase"/>
</dbReference>
<feature type="compositionally biased region" description="Basic and acidic residues" evidence="16">
    <location>
        <begin position="701"/>
        <end position="713"/>
    </location>
</feature>
<dbReference type="Gene3D" id="3.30.930.10">
    <property type="entry name" value="Bira Bifunctional Protein, Domain 2"/>
    <property type="match status" value="1"/>
</dbReference>
<dbReference type="InterPro" id="IPR045864">
    <property type="entry name" value="aa-tRNA-synth_II/BPL/LPL"/>
</dbReference>